<evidence type="ECO:0000313" key="1">
    <source>
        <dbReference type="EMBL" id="RNA20670.1"/>
    </source>
</evidence>
<dbReference type="Proteomes" id="UP000276133">
    <property type="component" value="Unassembled WGS sequence"/>
</dbReference>
<dbReference type="AlphaFoldDB" id="A0A3M7RAV2"/>
<sequence length="178" mass="21315">MPNVSRSFEKMRVYNKIIKVHLSMLHFVAIRHNDIVKFKYKLNNNSSFFDELKLMFNQEEFLSNLTTYLVSPEEGKRIEEEEEPFSKRFCSDIPNYFYLKYAIIFVPFKKNYAITWLWKNEIILLKIGPCWIKINMVMKKVRCFNQVSIIRIHFSPNNSITEQNLSGSELFPIPLHIH</sequence>
<dbReference type="EMBL" id="REGN01003807">
    <property type="protein sequence ID" value="RNA20670.1"/>
    <property type="molecule type" value="Genomic_DNA"/>
</dbReference>
<proteinExistence type="predicted"/>
<comment type="caution">
    <text evidence="1">The sequence shown here is derived from an EMBL/GenBank/DDBJ whole genome shotgun (WGS) entry which is preliminary data.</text>
</comment>
<keyword evidence="2" id="KW-1185">Reference proteome</keyword>
<reference evidence="1 2" key="1">
    <citation type="journal article" date="2018" name="Sci. Rep.">
        <title>Genomic signatures of local adaptation to the degree of environmental predictability in rotifers.</title>
        <authorList>
            <person name="Franch-Gras L."/>
            <person name="Hahn C."/>
            <person name="Garcia-Roger E.M."/>
            <person name="Carmona M.J."/>
            <person name="Serra M."/>
            <person name="Gomez A."/>
        </authorList>
    </citation>
    <scope>NUCLEOTIDE SEQUENCE [LARGE SCALE GENOMIC DNA]</scope>
    <source>
        <strain evidence="1">HYR1</strain>
    </source>
</reference>
<accession>A0A3M7RAV2</accession>
<name>A0A3M7RAV2_BRAPC</name>
<evidence type="ECO:0000313" key="2">
    <source>
        <dbReference type="Proteomes" id="UP000276133"/>
    </source>
</evidence>
<protein>
    <submittedName>
        <fullName evidence="1">Uncharacterized protein</fullName>
    </submittedName>
</protein>
<gene>
    <name evidence="1" type="ORF">BpHYR1_027762</name>
</gene>
<organism evidence="1 2">
    <name type="scientific">Brachionus plicatilis</name>
    <name type="common">Marine rotifer</name>
    <name type="synonym">Brachionus muelleri</name>
    <dbReference type="NCBI Taxonomy" id="10195"/>
    <lineage>
        <taxon>Eukaryota</taxon>
        <taxon>Metazoa</taxon>
        <taxon>Spiralia</taxon>
        <taxon>Gnathifera</taxon>
        <taxon>Rotifera</taxon>
        <taxon>Eurotatoria</taxon>
        <taxon>Monogononta</taxon>
        <taxon>Pseudotrocha</taxon>
        <taxon>Ploima</taxon>
        <taxon>Brachionidae</taxon>
        <taxon>Brachionus</taxon>
    </lineage>
</organism>